<dbReference type="RefSeq" id="WP_045106556.1">
    <property type="nucleotide sequence ID" value="NZ_LN681225.1"/>
</dbReference>
<dbReference type="EMBL" id="LN681225">
    <property type="protein sequence ID" value="CEK11335.1"/>
    <property type="molecule type" value="Genomic_DNA"/>
</dbReference>
<proteinExistence type="predicted"/>
<evidence type="ECO:0000313" key="1">
    <source>
        <dbReference type="EMBL" id="CEK11335.1"/>
    </source>
</evidence>
<dbReference type="HOGENOM" id="CLU_424403_0_0_6"/>
<dbReference type="OrthoDB" id="5643872at2"/>
<name>A0A0A8UR36_LEGHA</name>
<organism evidence="1 2">
    <name type="scientific">Legionella hackeliae</name>
    <dbReference type="NCBI Taxonomy" id="449"/>
    <lineage>
        <taxon>Bacteria</taxon>
        <taxon>Pseudomonadati</taxon>
        <taxon>Pseudomonadota</taxon>
        <taxon>Gammaproteobacteria</taxon>
        <taxon>Legionellales</taxon>
        <taxon>Legionellaceae</taxon>
        <taxon>Legionella</taxon>
    </lineage>
</organism>
<protein>
    <submittedName>
        <fullName evidence="1">Uncharacterized protein</fullName>
    </submittedName>
</protein>
<sequence length="645" mass="72978">MKLLSSTGYHVYIYTDEDPPSPTEGLTIPSKKPYIILRSSLIDSSSKLANLGYFKRNILTITSPRKVAAALQLICSDNIYADTANTQVLTTLKSLQEKLESSIPKKPIPPKSKDIRNYVTLNTPLSRHPNAPQSSHAVTKVQKINTSTVSILKKGPSRRILEIEAFNGFCYRLLLNKRVPKVRSVHDGQGYGLGVLATEIPNFKSLHDYYLEHKDPLTGLQSPPQRDLVKAGIGGVLAACYAEEENDLHGGNVWFDPINLKSGKIDHDQATWPLTAKYVDYDPQQKIDVYGHRAYGVKPVDSFPITQRDITSFPHLKDAKPCAFSDETDCQLLDLKDIENDETFIKDAYSMFLQRILIDKDVYRKIGEATIGSAKLRQQLVDHKARRTELLKAELLKNPKFFAFYVNNPGLKTDIISEFQEYNKDYKNETNPLRLDLEQIANKFDVIHKELLQHWESELLSIVQKTYAPDSYSLFEDHNEISAKRKKTVIDQIIKRFDTTQTQAEKIFNWASKQQWFTNLAADIDPNQSREVRAQQILDDLIKDIKHLDGKLGIFGGKYREVDGKKIKLANGAAAILDLCMRKTTPTLSAFETLESVVYQAIASNAYKGHTLFNRRQKETSAFYTKILDLCKNDAAGAVNSVLSF</sequence>
<dbReference type="AlphaFoldDB" id="A0A0A8UR36"/>
<dbReference type="KEGG" id="lha:LHA_2316"/>
<evidence type="ECO:0000313" key="2">
    <source>
        <dbReference type="Proteomes" id="UP000032803"/>
    </source>
</evidence>
<reference evidence="2" key="1">
    <citation type="submission" date="2014-09" db="EMBL/GenBank/DDBJ databases">
        <authorList>
            <person name="Gomez-Valero L."/>
        </authorList>
    </citation>
    <scope>NUCLEOTIDE SEQUENCE [LARGE SCALE GENOMIC DNA]</scope>
    <source>
        <strain evidence="2">ATCC35250</strain>
    </source>
</reference>
<dbReference type="Proteomes" id="UP000032803">
    <property type="component" value="Chromosome I"/>
</dbReference>
<keyword evidence="2" id="KW-1185">Reference proteome</keyword>
<dbReference type="STRING" id="449.LHA_2316"/>
<gene>
    <name evidence="1" type="ORF">LHA_2316</name>
</gene>
<dbReference type="PATRIC" id="fig|449.7.peg.143"/>
<accession>A0A0A8UR36</accession>